<protein>
    <recommendedName>
        <fullName evidence="5 9">Purine nucleoside phosphorylase</fullName>
        <ecNumber evidence="4 9">2.4.2.1</ecNumber>
    </recommendedName>
    <alternativeName>
        <fullName evidence="8 9">Inosine-guanosine phosphorylase</fullName>
    </alternativeName>
</protein>
<feature type="binding site" evidence="10">
    <location>
        <position position="215"/>
    </location>
    <ligand>
        <name>phosphate</name>
        <dbReference type="ChEBI" id="CHEBI:43474"/>
    </ligand>
</feature>
<dbReference type="NCBIfam" id="TIGR01697">
    <property type="entry name" value="PNPH-PUNA-XAPA"/>
    <property type="match status" value="1"/>
</dbReference>
<dbReference type="SUPFAM" id="SSF53167">
    <property type="entry name" value="Purine and uridine phosphorylases"/>
    <property type="match status" value="1"/>
</dbReference>
<evidence type="ECO:0000256" key="4">
    <source>
        <dbReference type="ARBA" id="ARBA00011886"/>
    </source>
</evidence>
<keyword evidence="6 9" id="KW-0328">Glycosyltransferase</keyword>
<accession>A0A6B2JX19</accession>
<dbReference type="InterPro" id="IPR035994">
    <property type="entry name" value="Nucleoside_phosphorylase_sf"/>
</dbReference>
<reference evidence="12 13" key="1">
    <citation type="submission" date="2020-02" db="EMBL/GenBank/DDBJ databases">
        <title>Pseudoroseicyclus tamarix, sp. nov., isolated from offshore sediment of a Tamarix chinensis forest.</title>
        <authorList>
            <person name="Gai Y."/>
        </authorList>
    </citation>
    <scope>NUCLEOTIDE SEQUENCE [LARGE SCALE GENOMIC DNA]</scope>
    <source>
        <strain evidence="12 13">CLL3-39</strain>
    </source>
</reference>
<dbReference type="Proteomes" id="UP000474757">
    <property type="component" value="Unassembled WGS sequence"/>
</dbReference>
<evidence type="ECO:0000313" key="12">
    <source>
        <dbReference type="EMBL" id="NDU99901.1"/>
    </source>
</evidence>
<dbReference type="NCBIfam" id="TIGR01698">
    <property type="entry name" value="PUNP"/>
    <property type="match status" value="1"/>
</dbReference>
<dbReference type="PANTHER" id="PTHR11904">
    <property type="entry name" value="METHYLTHIOADENOSINE/PURINE NUCLEOSIDE PHOSPHORYLASE"/>
    <property type="match status" value="1"/>
</dbReference>
<dbReference type="PIRSF" id="PIRSF000477">
    <property type="entry name" value="PurNPase"/>
    <property type="match status" value="1"/>
</dbReference>
<dbReference type="InterPro" id="IPR000845">
    <property type="entry name" value="Nucleoside_phosphorylase_d"/>
</dbReference>
<comment type="function">
    <text evidence="9">The purine nucleoside phosphorylases catalyze the phosphorolytic breakdown of the N-glycosidic bond in the beta-(deoxy)ribonucleoside molecules, with the formation of the corresponding free purine bases and pentose-1-phosphate.</text>
</comment>
<keyword evidence="13" id="KW-1185">Reference proteome</keyword>
<evidence type="ECO:0000256" key="1">
    <source>
        <dbReference type="ARBA" id="ARBA00005058"/>
    </source>
</evidence>
<keyword evidence="7 9" id="KW-0808">Transferase</keyword>
<dbReference type="Pfam" id="PF01048">
    <property type="entry name" value="PNP_UDP_1"/>
    <property type="match status" value="1"/>
</dbReference>
<dbReference type="UniPathway" id="UPA00606"/>
<dbReference type="GO" id="GO:0005737">
    <property type="term" value="C:cytoplasm"/>
    <property type="evidence" value="ECO:0007669"/>
    <property type="project" value="TreeGrafter"/>
</dbReference>
<evidence type="ECO:0000256" key="7">
    <source>
        <dbReference type="ARBA" id="ARBA00022679"/>
    </source>
</evidence>
<dbReference type="NCBIfam" id="NF006054">
    <property type="entry name" value="PRK08202.1"/>
    <property type="match status" value="1"/>
</dbReference>
<evidence type="ECO:0000256" key="10">
    <source>
        <dbReference type="PIRSR" id="PIRSR000477-2"/>
    </source>
</evidence>
<dbReference type="GO" id="GO:0009116">
    <property type="term" value="P:nucleoside metabolic process"/>
    <property type="evidence" value="ECO:0007669"/>
    <property type="project" value="InterPro"/>
</dbReference>
<proteinExistence type="inferred from homology"/>
<dbReference type="EMBL" id="JAAGAB010000001">
    <property type="protein sequence ID" value="NDU99901.1"/>
    <property type="molecule type" value="Genomic_DNA"/>
</dbReference>
<evidence type="ECO:0000256" key="9">
    <source>
        <dbReference type="PIRNR" id="PIRNR000477"/>
    </source>
</evidence>
<name>A0A6B2JX19_9RHOB</name>
<feature type="binding site" evidence="10">
    <location>
        <position position="238"/>
    </location>
    <ligand>
        <name>a purine D-ribonucleoside</name>
        <dbReference type="ChEBI" id="CHEBI:142355"/>
    </ligand>
</feature>
<dbReference type="EC" id="2.4.2.1" evidence="4 9"/>
<feature type="binding site" evidence="10">
    <location>
        <begin position="87"/>
        <end position="89"/>
    </location>
    <ligand>
        <name>phosphate</name>
        <dbReference type="ChEBI" id="CHEBI:43474"/>
    </ligand>
</feature>
<comment type="caution">
    <text evidence="12">The sequence shown here is derived from an EMBL/GenBank/DDBJ whole genome shotgun (WGS) entry which is preliminary data.</text>
</comment>
<evidence type="ECO:0000313" key="13">
    <source>
        <dbReference type="Proteomes" id="UP000474757"/>
    </source>
</evidence>
<sequence>MNLPHPALSPKAKELAALIRRRVGGREGVRLGLVLGSGLGHLKDAVEGTSIPYGDLPGFPHAGVSGHAGELRVGELEGVRVAVLGGRAHYYESGDPAAMRLPLEVLTALGAKALVLTNAAGSLRPDMPTGSIMAIDDHINFSGLNPLIGEPSDARFVPMTKAYDPGLRSALFSAAQATATEMHRGVYAWYSGPTFETPAEIRAIRTLGADAVGMSTVPEVILARFFGLKVAAISTITNMAAGMSDEAISHEHTKAMAPLGAAKLEKVLRAALPNLG</sequence>
<evidence type="ECO:0000256" key="5">
    <source>
        <dbReference type="ARBA" id="ARBA00013834"/>
    </source>
</evidence>
<dbReference type="GO" id="GO:0004731">
    <property type="term" value="F:purine-nucleoside phosphorylase activity"/>
    <property type="evidence" value="ECO:0007669"/>
    <property type="project" value="UniProtKB-EC"/>
</dbReference>
<feature type="binding site" evidence="10">
    <location>
        <position position="196"/>
    </location>
    <ligand>
        <name>a purine D-ribonucleoside</name>
        <dbReference type="ChEBI" id="CHEBI:142355"/>
    </ligand>
</feature>
<evidence type="ECO:0000259" key="11">
    <source>
        <dbReference type="Pfam" id="PF01048"/>
    </source>
</evidence>
<evidence type="ECO:0000256" key="3">
    <source>
        <dbReference type="ARBA" id="ARBA00011233"/>
    </source>
</evidence>
<dbReference type="Gene3D" id="3.40.50.1580">
    <property type="entry name" value="Nucleoside phosphorylase domain"/>
    <property type="match status" value="1"/>
</dbReference>
<dbReference type="InterPro" id="IPR011268">
    <property type="entry name" value="Purine_phosphorylase"/>
</dbReference>
<dbReference type="PANTHER" id="PTHR11904:SF9">
    <property type="entry name" value="PURINE NUCLEOSIDE PHOSPHORYLASE-RELATED"/>
    <property type="match status" value="1"/>
</dbReference>
<comment type="subunit">
    <text evidence="3">Homotrimer.</text>
</comment>
<evidence type="ECO:0000256" key="6">
    <source>
        <dbReference type="ARBA" id="ARBA00022676"/>
    </source>
</evidence>
<feature type="binding site" evidence="10">
    <location>
        <position position="37"/>
    </location>
    <ligand>
        <name>phosphate</name>
        <dbReference type="ChEBI" id="CHEBI:43474"/>
    </ligand>
</feature>
<feature type="binding site" evidence="10">
    <location>
        <position position="67"/>
    </location>
    <ligand>
        <name>phosphate</name>
        <dbReference type="ChEBI" id="CHEBI:43474"/>
    </ligand>
</feature>
<comment type="similarity">
    <text evidence="2 9">Belongs to the PNP/MTAP phosphorylase family.</text>
</comment>
<feature type="domain" description="Nucleoside phosphorylase" evidence="11">
    <location>
        <begin position="30"/>
        <end position="272"/>
    </location>
</feature>
<dbReference type="AlphaFoldDB" id="A0A6B2JX19"/>
<dbReference type="InterPro" id="IPR011269">
    <property type="entry name" value="PUNP"/>
</dbReference>
<feature type="binding site" evidence="10">
    <location>
        <position position="119"/>
    </location>
    <ligand>
        <name>phosphate</name>
        <dbReference type="ChEBI" id="CHEBI:43474"/>
    </ligand>
</feature>
<organism evidence="12 13">
    <name type="scientific">Pseudoroseicyclus tamaricis</name>
    <dbReference type="NCBI Taxonomy" id="2705421"/>
    <lineage>
        <taxon>Bacteria</taxon>
        <taxon>Pseudomonadati</taxon>
        <taxon>Pseudomonadota</taxon>
        <taxon>Alphaproteobacteria</taxon>
        <taxon>Rhodobacterales</taxon>
        <taxon>Paracoccaceae</taxon>
        <taxon>Pseudoroseicyclus</taxon>
    </lineage>
</organism>
<dbReference type="CDD" id="cd09009">
    <property type="entry name" value="PNP-EcPNPII_like"/>
    <property type="match status" value="1"/>
</dbReference>
<gene>
    <name evidence="12" type="ORF">GZA08_02815</name>
</gene>
<evidence type="ECO:0000256" key="2">
    <source>
        <dbReference type="ARBA" id="ARBA00006751"/>
    </source>
</evidence>
<comment type="pathway">
    <text evidence="1 9">Purine metabolism; purine nucleoside salvage.</text>
</comment>
<evidence type="ECO:0000256" key="8">
    <source>
        <dbReference type="ARBA" id="ARBA00031036"/>
    </source>
</evidence>
<dbReference type="RefSeq" id="WP_163889767.1">
    <property type="nucleotide sequence ID" value="NZ_JAAFYS010000001.1"/>
</dbReference>